<dbReference type="RefSeq" id="WP_093993432.1">
    <property type="nucleotide sequence ID" value="NZ_FXZK01000008.1"/>
</dbReference>
<organism evidence="1 2">
    <name type="scientific">Flavimaricola marinus</name>
    <dbReference type="NCBI Taxonomy" id="1819565"/>
    <lineage>
        <taxon>Bacteria</taxon>
        <taxon>Pseudomonadati</taxon>
        <taxon>Pseudomonadota</taxon>
        <taxon>Alphaproteobacteria</taxon>
        <taxon>Rhodobacterales</taxon>
        <taxon>Paracoccaceae</taxon>
        <taxon>Flavimaricola</taxon>
    </lineage>
</organism>
<dbReference type="AlphaFoldDB" id="A0A238LHY7"/>
<dbReference type="EMBL" id="FXZK01000008">
    <property type="protein sequence ID" value="SMY09238.1"/>
    <property type="molecule type" value="Genomic_DNA"/>
</dbReference>
<reference evidence="1 2" key="1">
    <citation type="submission" date="2017-05" db="EMBL/GenBank/DDBJ databases">
        <authorList>
            <person name="Song R."/>
            <person name="Chenine A.L."/>
            <person name="Ruprecht R.M."/>
        </authorList>
    </citation>
    <scope>NUCLEOTIDE SEQUENCE [LARGE SCALE GENOMIC DNA]</scope>
    <source>
        <strain evidence="1 2">CECT 8899</strain>
    </source>
</reference>
<keyword evidence="2" id="KW-1185">Reference proteome</keyword>
<evidence type="ECO:0000313" key="1">
    <source>
        <dbReference type="EMBL" id="SMY09238.1"/>
    </source>
</evidence>
<sequence length="337" mass="37160">MIGELILHLGDFRTGSTAIQSWLRDQGLAQGIYYPPGFNHAPLAHSLPHPDARAHHFGVMADHMAASDAPFAVISAEHFEFSDPADLAEALAAHMPRQTVRMRLISYVRPHPQSYLARFAESAKIGSFEGDLDGYLDWPQTVKRMTYAPRFERWKRVFGEAFHVRLYDRSHFVGGDVLRDFASFVTGTDPGPQTLEANPSPGLESLAYARAFHRAIGALPDEAASARWTLGRHLGRQMTALNLSQTPLQLHKTLAERLVEQFQDDAAATDAAYFDNSPLSKALAAAPAQALEAPQSLAPEDHLNPQAIEAVTLWGNMMRHALVAPGGSEIVNRLYHE</sequence>
<evidence type="ECO:0008006" key="3">
    <source>
        <dbReference type="Google" id="ProtNLM"/>
    </source>
</evidence>
<accession>A0A238LHY7</accession>
<gene>
    <name evidence="1" type="ORF">LOM8899_03403</name>
</gene>
<protein>
    <recommendedName>
        <fullName evidence="3">Sulfotransferase family protein</fullName>
    </recommendedName>
</protein>
<dbReference type="OrthoDB" id="547419at2"/>
<dbReference type="Proteomes" id="UP000201613">
    <property type="component" value="Unassembled WGS sequence"/>
</dbReference>
<evidence type="ECO:0000313" key="2">
    <source>
        <dbReference type="Proteomes" id="UP000201613"/>
    </source>
</evidence>
<proteinExistence type="predicted"/>
<name>A0A238LHY7_9RHOB</name>